<evidence type="ECO:0000313" key="2">
    <source>
        <dbReference type="EMBL" id="QJX78168.1"/>
    </source>
</evidence>
<protein>
    <submittedName>
        <fullName evidence="2">Uncharacterized protein</fullName>
    </submittedName>
</protein>
<dbReference type="AlphaFoldDB" id="A0A6M6E1B5"/>
<proteinExistence type="predicted"/>
<dbReference type="EMBL" id="CP045272">
    <property type="protein sequence ID" value="QJX78168.1"/>
    <property type="molecule type" value="Genomic_DNA"/>
</dbReference>
<keyword evidence="1" id="KW-0472">Membrane</keyword>
<organism evidence="2 3">
    <name type="scientific">Priestia megaterium</name>
    <name type="common">Bacillus megaterium</name>
    <dbReference type="NCBI Taxonomy" id="1404"/>
    <lineage>
        <taxon>Bacteria</taxon>
        <taxon>Bacillati</taxon>
        <taxon>Bacillota</taxon>
        <taxon>Bacilli</taxon>
        <taxon>Bacillales</taxon>
        <taxon>Bacillaceae</taxon>
        <taxon>Priestia</taxon>
    </lineage>
</organism>
<reference evidence="2 3" key="1">
    <citation type="submission" date="2019-10" db="EMBL/GenBank/DDBJ databases">
        <title>Complete genome sequences for adaption low water activity.</title>
        <authorList>
            <person name="Zhao L."/>
            <person name="Zhong J."/>
        </authorList>
    </citation>
    <scope>NUCLEOTIDE SEQUENCE [LARGE SCALE GENOMIC DNA]</scope>
    <source>
        <strain evidence="2 3">FDU301</strain>
    </source>
</reference>
<accession>A0A6M6E1B5</accession>
<dbReference type="Proteomes" id="UP000501076">
    <property type="component" value="Chromosome"/>
</dbReference>
<feature type="transmembrane region" description="Helical" evidence="1">
    <location>
        <begin position="34"/>
        <end position="55"/>
    </location>
</feature>
<evidence type="ECO:0000256" key="1">
    <source>
        <dbReference type="SAM" id="Phobius"/>
    </source>
</evidence>
<sequence length="197" mass="23122">MKHSRLLLLSLTSSLFVILVSLFQWDLVDIITEFLMLPIWLFVYAFFIIMTIWTLIHLFKKRKRQPFVIQLITISLWFLFPFNQVNIDLNFKIHQDKREGVATKIENGVIKPNVSDSPSLIQLPKKYTQLSKGGGDIVVETKGKAKSILFFTYRGMLDNFSGFVYNPNDNKPSKRDFNGDFKQIKKVHKNWYYVSSY</sequence>
<name>A0A6M6E1B5_PRIMG</name>
<evidence type="ECO:0000313" key="3">
    <source>
        <dbReference type="Proteomes" id="UP000501076"/>
    </source>
</evidence>
<keyword evidence="1" id="KW-0812">Transmembrane</keyword>
<dbReference type="RefSeq" id="WP_171777425.1">
    <property type="nucleotide sequence ID" value="NZ_CP045272.1"/>
</dbReference>
<feature type="transmembrane region" description="Helical" evidence="1">
    <location>
        <begin position="67"/>
        <end position="85"/>
    </location>
</feature>
<gene>
    <name evidence="2" type="ORF">FDZ14_19055</name>
</gene>
<keyword evidence="1" id="KW-1133">Transmembrane helix</keyword>